<feature type="domain" description="Enoyl reductase (ER)" evidence="6">
    <location>
        <begin position="12"/>
        <end position="343"/>
    </location>
</feature>
<comment type="cofactor">
    <cofactor evidence="1 5">
        <name>Zn(2+)</name>
        <dbReference type="ChEBI" id="CHEBI:29105"/>
    </cofactor>
</comment>
<evidence type="ECO:0000256" key="1">
    <source>
        <dbReference type="ARBA" id="ARBA00001947"/>
    </source>
</evidence>
<dbReference type="PROSITE" id="PS00059">
    <property type="entry name" value="ADH_ZINC"/>
    <property type="match status" value="1"/>
</dbReference>
<dbReference type="STRING" id="329046.A0A1Y2BMU2"/>
<dbReference type="PANTHER" id="PTHR42683">
    <property type="entry name" value="ALDEHYDE REDUCTASE"/>
    <property type="match status" value="1"/>
</dbReference>
<dbReference type="InterPro" id="IPR013149">
    <property type="entry name" value="ADH-like_C"/>
</dbReference>
<evidence type="ECO:0000313" key="8">
    <source>
        <dbReference type="Proteomes" id="UP000193642"/>
    </source>
</evidence>
<protein>
    <submittedName>
        <fullName evidence="7">Zn-binding alcohol dehydrogenase</fullName>
    </submittedName>
</protein>
<organism evidence="7 8">
    <name type="scientific">Rhizoclosmatium globosum</name>
    <dbReference type="NCBI Taxonomy" id="329046"/>
    <lineage>
        <taxon>Eukaryota</taxon>
        <taxon>Fungi</taxon>
        <taxon>Fungi incertae sedis</taxon>
        <taxon>Chytridiomycota</taxon>
        <taxon>Chytridiomycota incertae sedis</taxon>
        <taxon>Chytridiomycetes</taxon>
        <taxon>Chytridiales</taxon>
        <taxon>Chytriomycetaceae</taxon>
        <taxon>Rhizoclosmatium</taxon>
    </lineage>
</organism>
<comment type="caution">
    <text evidence="7">The sequence shown here is derived from an EMBL/GenBank/DDBJ whole genome shotgun (WGS) entry which is preliminary data.</text>
</comment>
<accession>A0A1Y2BMU2</accession>
<keyword evidence="8" id="KW-1185">Reference proteome</keyword>
<dbReference type="CDD" id="cd05283">
    <property type="entry name" value="CAD1"/>
    <property type="match status" value="1"/>
</dbReference>
<dbReference type="InterPro" id="IPR036291">
    <property type="entry name" value="NAD(P)-bd_dom_sf"/>
</dbReference>
<evidence type="ECO:0000256" key="5">
    <source>
        <dbReference type="RuleBase" id="RU361277"/>
    </source>
</evidence>
<dbReference type="Gene3D" id="3.40.50.720">
    <property type="entry name" value="NAD(P)-binding Rossmann-like Domain"/>
    <property type="match status" value="1"/>
</dbReference>
<dbReference type="SUPFAM" id="SSF51735">
    <property type="entry name" value="NAD(P)-binding Rossmann-fold domains"/>
    <property type="match status" value="1"/>
</dbReference>
<dbReference type="SUPFAM" id="SSF50129">
    <property type="entry name" value="GroES-like"/>
    <property type="match status" value="1"/>
</dbReference>
<sequence>MSTTVYAIGVTEENKNLHLIQIPRRAVGPNDVHIAIEYCGMCHSDLHHCRQEWGETKKPSVPGHEIVGKVTAVGSSVNKFKIGDAVGVGCFVDSCRTCPECKDHLIQYCANGVVGTYGAKTADAPGHTLGGYSQSIVVDQNYVLSIPSNLSLDAAAPLLCAGITVWSPMKHYGVKAGSKVAVLGLGGLGHMAVKFAKAFGAHVTVLSRSPSKSKEALDLGAENVLITSDATAFKAAARSFDFIVDTVSAEHDLASYLSLLRTDGTHILVGGSPDPFKLPAFALIPKRIKVGGSLVGGIKETQEMLDFCGKNNIVSEIELVKAGYAEKAWERMLKSDVKFRFVVDIKGSLGKDTVVDV</sequence>
<name>A0A1Y2BMU2_9FUNG</name>
<dbReference type="SMART" id="SM00829">
    <property type="entry name" value="PKS_ER"/>
    <property type="match status" value="1"/>
</dbReference>
<dbReference type="GO" id="GO:0016616">
    <property type="term" value="F:oxidoreductase activity, acting on the CH-OH group of donors, NAD or NADP as acceptor"/>
    <property type="evidence" value="ECO:0007669"/>
    <property type="project" value="InterPro"/>
</dbReference>
<dbReference type="InterPro" id="IPR011032">
    <property type="entry name" value="GroES-like_sf"/>
</dbReference>
<dbReference type="Proteomes" id="UP000193642">
    <property type="component" value="Unassembled WGS sequence"/>
</dbReference>
<dbReference type="EMBL" id="MCGO01000059">
    <property type="protein sequence ID" value="ORY36020.1"/>
    <property type="molecule type" value="Genomic_DNA"/>
</dbReference>
<dbReference type="InterPro" id="IPR020843">
    <property type="entry name" value="ER"/>
</dbReference>
<gene>
    <name evidence="7" type="ORF">BCR33DRAFT_770610</name>
</gene>
<dbReference type="InterPro" id="IPR047109">
    <property type="entry name" value="CAD-like"/>
</dbReference>
<keyword evidence="3 5" id="KW-0862">Zinc</keyword>
<dbReference type="GO" id="GO:0008270">
    <property type="term" value="F:zinc ion binding"/>
    <property type="evidence" value="ECO:0007669"/>
    <property type="project" value="InterPro"/>
</dbReference>
<evidence type="ECO:0000256" key="4">
    <source>
        <dbReference type="ARBA" id="ARBA00023002"/>
    </source>
</evidence>
<dbReference type="AlphaFoldDB" id="A0A1Y2BMU2"/>
<proteinExistence type="inferred from homology"/>
<evidence type="ECO:0000313" key="7">
    <source>
        <dbReference type="EMBL" id="ORY36020.1"/>
    </source>
</evidence>
<dbReference type="FunFam" id="3.40.50.720:FF:000022">
    <property type="entry name" value="Cinnamyl alcohol dehydrogenase"/>
    <property type="match status" value="1"/>
</dbReference>
<evidence type="ECO:0000259" key="6">
    <source>
        <dbReference type="SMART" id="SM00829"/>
    </source>
</evidence>
<evidence type="ECO:0000256" key="3">
    <source>
        <dbReference type="ARBA" id="ARBA00022833"/>
    </source>
</evidence>
<dbReference type="InterPro" id="IPR002328">
    <property type="entry name" value="ADH_Zn_CS"/>
</dbReference>
<dbReference type="OrthoDB" id="1879366at2759"/>
<evidence type="ECO:0000256" key="2">
    <source>
        <dbReference type="ARBA" id="ARBA00022723"/>
    </source>
</evidence>
<dbReference type="Pfam" id="PF00107">
    <property type="entry name" value="ADH_zinc_N"/>
    <property type="match status" value="1"/>
</dbReference>
<dbReference type="Pfam" id="PF08240">
    <property type="entry name" value="ADH_N"/>
    <property type="match status" value="1"/>
</dbReference>
<dbReference type="InterPro" id="IPR013154">
    <property type="entry name" value="ADH-like_N"/>
</dbReference>
<dbReference type="Gene3D" id="3.90.180.10">
    <property type="entry name" value="Medium-chain alcohol dehydrogenases, catalytic domain"/>
    <property type="match status" value="1"/>
</dbReference>
<reference evidence="7 8" key="1">
    <citation type="submission" date="2016-07" db="EMBL/GenBank/DDBJ databases">
        <title>Pervasive Adenine N6-methylation of Active Genes in Fungi.</title>
        <authorList>
            <consortium name="DOE Joint Genome Institute"/>
            <person name="Mondo S.J."/>
            <person name="Dannebaum R.O."/>
            <person name="Kuo R.C."/>
            <person name="Labutti K."/>
            <person name="Haridas S."/>
            <person name="Kuo A."/>
            <person name="Salamov A."/>
            <person name="Ahrendt S.R."/>
            <person name="Lipzen A."/>
            <person name="Sullivan W."/>
            <person name="Andreopoulos W.B."/>
            <person name="Clum A."/>
            <person name="Lindquist E."/>
            <person name="Daum C."/>
            <person name="Ramamoorthy G.K."/>
            <person name="Gryganskyi A."/>
            <person name="Culley D."/>
            <person name="Magnuson J.K."/>
            <person name="James T.Y."/>
            <person name="O'Malley M.A."/>
            <person name="Stajich J.E."/>
            <person name="Spatafora J.W."/>
            <person name="Visel A."/>
            <person name="Grigoriev I.V."/>
        </authorList>
    </citation>
    <scope>NUCLEOTIDE SEQUENCE [LARGE SCALE GENOMIC DNA]</scope>
    <source>
        <strain evidence="7 8">JEL800</strain>
    </source>
</reference>
<keyword evidence="2 5" id="KW-0479">Metal-binding</keyword>
<keyword evidence="4" id="KW-0560">Oxidoreductase</keyword>
<comment type="similarity">
    <text evidence="5">Belongs to the zinc-containing alcohol dehydrogenase family.</text>
</comment>